<name>A0A2U1SPR7_METSR</name>
<protein>
    <recommendedName>
        <fullName evidence="3">(2Fe-2S) ferredoxin domain-containing protein</fullName>
    </recommendedName>
</protein>
<dbReference type="OrthoDB" id="9800597at2"/>
<sequence>MTEPPLIRFVVCVGDVCDREGRGSVLHERLSEALDFDFGKGIAAGEIACVRRSCLRHCSRGIPMVRIEPSGDVHADPDIEQMLDLVVEALAG</sequence>
<evidence type="ECO:0008006" key="3">
    <source>
        <dbReference type="Google" id="ProtNLM"/>
    </source>
</evidence>
<evidence type="ECO:0000313" key="1">
    <source>
        <dbReference type="EMBL" id="PWB93601.1"/>
    </source>
</evidence>
<accession>A0A2U1SPR7</accession>
<dbReference type="InterPro" id="IPR036249">
    <property type="entry name" value="Thioredoxin-like_sf"/>
</dbReference>
<dbReference type="EMBL" id="PUIV01000018">
    <property type="protein sequence ID" value="PWB93601.1"/>
    <property type="molecule type" value="Genomic_DNA"/>
</dbReference>
<dbReference type="Gene3D" id="3.40.30.10">
    <property type="entry name" value="Glutaredoxin"/>
    <property type="match status" value="1"/>
</dbReference>
<evidence type="ECO:0000313" key="2">
    <source>
        <dbReference type="Proteomes" id="UP000245137"/>
    </source>
</evidence>
<dbReference type="RefSeq" id="WP_108917525.1">
    <property type="nucleotide sequence ID" value="NZ_BGJY01000011.1"/>
</dbReference>
<dbReference type="AlphaFoldDB" id="A0A2U1SPR7"/>
<organism evidence="1 2">
    <name type="scientific">Methylosinus sporium</name>
    <dbReference type="NCBI Taxonomy" id="428"/>
    <lineage>
        <taxon>Bacteria</taxon>
        <taxon>Pseudomonadati</taxon>
        <taxon>Pseudomonadota</taxon>
        <taxon>Alphaproteobacteria</taxon>
        <taxon>Hyphomicrobiales</taxon>
        <taxon>Methylocystaceae</taxon>
        <taxon>Methylosinus</taxon>
    </lineage>
</organism>
<keyword evidence="2" id="KW-1185">Reference proteome</keyword>
<comment type="caution">
    <text evidence="1">The sequence shown here is derived from an EMBL/GenBank/DDBJ whole genome shotgun (WGS) entry which is preliminary data.</text>
</comment>
<reference evidence="1 2" key="1">
    <citation type="journal article" date="2018" name="Appl. Microbiol. Biotechnol.">
        <title>Co-cultivation of the strictly anaerobic methanogen Methanosarcina barkeri with aerobic methanotrophs in an oxygen-limited membrane bioreactor.</title>
        <authorList>
            <person name="In 't Zandt M.H."/>
            <person name="van den Bosch T.J.M."/>
            <person name="Rijkers R."/>
            <person name="van Kessel M.A.H.J."/>
            <person name="Jetten M.S.M."/>
            <person name="Welte C.U."/>
        </authorList>
    </citation>
    <scope>NUCLEOTIDE SEQUENCE [LARGE SCALE GENOMIC DNA]</scope>
    <source>
        <strain evidence="1 2">DSM 17706</strain>
    </source>
</reference>
<proteinExistence type="predicted"/>
<dbReference type="SUPFAM" id="SSF52833">
    <property type="entry name" value="Thioredoxin-like"/>
    <property type="match status" value="1"/>
</dbReference>
<dbReference type="Proteomes" id="UP000245137">
    <property type="component" value="Unassembled WGS sequence"/>
</dbReference>
<gene>
    <name evidence="1" type="ORF">C5689_12065</name>
</gene>